<keyword evidence="11" id="KW-0961">Cell wall biogenesis/degradation</keyword>
<keyword evidence="6" id="KW-0645">Protease</keyword>
<feature type="transmembrane region" description="Helical" evidence="16">
    <location>
        <begin position="381"/>
        <end position="400"/>
    </location>
</feature>
<gene>
    <name evidence="18" type="ORF">SAMN02745885_00399</name>
</gene>
<dbReference type="EMBL" id="FUXM01000003">
    <property type="protein sequence ID" value="SJZ61181.1"/>
    <property type="molecule type" value="Genomic_DNA"/>
</dbReference>
<feature type="binding site" evidence="14">
    <location>
        <position position="223"/>
    </location>
    <ligand>
        <name>substrate</name>
    </ligand>
</feature>
<evidence type="ECO:0000256" key="2">
    <source>
        <dbReference type="ARBA" id="ARBA00004752"/>
    </source>
</evidence>
<comment type="catalytic activity">
    <reaction evidence="12">
        <text>Preferential cleavage: (Ac)2-L-Lys-D-Ala-|-D-Ala. Also transpeptidation of peptidyl-alanyl moieties that are N-acyl substituents of D-alanine.</text>
        <dbReference type="EC" id="3.4.16.4"/>
    </reaction>
</comment>
<evidence type="ECO:0000256" key="10">
    <source>
        <dbReference type="ARBA" id="ARBA00022984"/>
    </source>
</evidence>
<comment type="pathway">
    <text evidence="2">Cell wall biogenesis; peptidoglycan biosynthesis.</text>
</comment>
<dbReference type="InterPro" id="IPR012907">
    <property type="entry name" value="Peptidase_S11_C"/>
</dbReference>
<evidence type="ECO:0000313" key="19">
    <source>
        <dbReference type="Proteomes" id="UP000189933"/>
    </source>
</evidence>
<organism evidence="18 19">
    <name type="scientific">Carboxydocella sporoproducens DSM 16521</name>
    <dbReference type="NCBI Taxonomy" id="1121270"/>
    <lineage>
        <taxon>Bacteria</taxon>
        <taxon>Bacillati</taxon>
        <taxon>Bacillota</taxon>
        <taxon>Clostridia</taxon>
        <taxon>Eubacteriales</taxon>
        <taxon>Clostridiales Family XVI. Incertae Sedis</taxon>
        <taxon>Carboxydocella</taxon>
    </lineage>
</organism>
<dbReference type="SUPFAM" id="SSF69189">
    <property type="entry name" value="Penicillin-binding protein associated domain"/>
    <property type="match status" value="1"/>
</dbReference>
<dbReference type="GO" id="GO:0071555">
    <property type="term" value="P:cell wall organization"/>
    <property type="evidence" value="ECO:0007669"/>
    <property type="project" value="UniProtKB-KW"/>
</dbReference>
<comment type="function">
    <text evidence="1">Removes C-terminal D-alanyl residues from sugar-peptide cell wall precursors.</text>
</comment>
<dbReference type="Pfam" id="PF07943">
    <property type="entry name" value="PBP5_C"/>
    <property type="match status" value="1"/>
</dbReference>
<dbReference type="Gene3D" id="2.60.410.10">
    <property type="entry name" value="D-Ala-D-Ala carboxypeptidase, C-terminal domain"/>
    <property type="match status" value="1"/>
</dbReference>
<evidence type="ECO:0000256" key="12">
    <source>
        <dbReference type="ARBA" id="ARBA00034000"/>
    </source>
</evidence>
<dbReference type="PANTHER" id="PTHR21581">
    <property type="entry name" value="D-ALANYL-D-ALANINE CARBOXYPEPTIDASE"/>
    <property type="match status" value="1"/>
</dbReference>
<dbReference type="PANTHER" id="PTHR21581:SF6">
    <property type="entry name" value="TRAFFICKING PROTEIN PARTICLE COMPLEX SUBUNIT 12"/>
    <property type="match status" value="1"/>
</dbReference>
<evidence type="ECO:0000256" key="11">
    <source>
        <dbReference type="ARBA" id="ARBA00023316"/>
    </source>
</evidence>
<keyword evidence="19" id="KW-1185">Reference proteome</keyword>
<evidence type="ECO:0000256" key="1">
    <source>
        <dbReference type="ARBA" id="ARBA00003217"/>
    </source>
</evidence>
<dbReference type="InterPro" id="IPR037167">
    <property type="entry name" value="Peptidase_S11_C_sf"/>
</dbReference>
<dbReference type="RefSeq" id="WP_078664551.1">
    <property type="nucleotide sequence ID" value="NZ_FUXM01000003.1"/>
</dbReference>
<protein>
    <recommendedName>
        <fullName evidence="4">serine-type D-Ala-D-Ala carboxypeptidase</fullName>
        <ecNumber evidence="4">3.4.16.4</ecNumber>
    </recommendedName>
</protein>
<evidence type="ECO:0000256" key="7">
    <source>
        <dbReference type="ARBA" id="ARBA00022729"/>
    </source>
</evidence>
<dbReference type="PRINTS" id="PR00725">
    <property type="entry name" value="DADACBPTASE1"/>
</dbReference>
<keyword evidence="16" id="KW-0472">Membrane</keyword>
<dbReference type="UniPathway" id="UPA00219"/>
<accession>A0A1T4M2N0</accession>
<evidence type="ECO:0000256" key="8">
    <source>
        <dbReference type="ARBA" id="ARBA00022801"/>
    </source>
</evidence>
<dbReference type="GO" id="GO:0009002">
    <property type="term" value="F:serine-type D-Ala-D-Ala carboxypeptidase activity"/>
    <property type="evidence" value="ECO:0007669"/>
    <property type="project" value="UniProtKB-EC"/>
</dbReference>
<keyword evidence="5 18" id="KW-0121">Carboxypeptidase</keyword>
<dbReference type="InterPro" id="IPR012338">
    <property type="entry name" value="Beta-lactam/transpept-like"/>
</dbReference>
<name>A0A1T4M2N0_9FIRM</name>
<evidence type="ECO:0000256" key="16">
    <source>
        <dbReference type="SAM" id="Phobius"/>
    </source>
</evidence>
<feature type="domain" description="Peptidase S11 D-Ala-D-Ala carboxypeptidase A C-terminal" evidence="17">
    <location>
        <begin position="272"/>
        <end position="362"/>
    </location>
</feature>
<dbReference type="GO" id="GO:0008360">
    <property type="term" value="P:regulation of cell shape"/>
    <property type="evidence" value="ECO:0007669"/>
    <property type="project" value="UniProtKB-KW"/>
</dbReference>
<dbReference type="OrthoDB" id="9791132at2"/>
<dbReference type="AlphaFoldDB" id="A0A1T4M2N0"/>
<dbReference type="InterPro" id="IPR001967">
    <property type="entry name" value="Peptidase_S11_N"/>
</dbReference>
<evidence type="ECO:0000256" key="15">
    <source>
        <dbReference type="RuleBase" id="RU004016"/>
    </source>
</evidence>
<evidence type="ECO:0000256" key="9">
    <source>
        <dbReference type="ARBA" id="ARBA00022960"/>
    </source>
</evidence>
<proteinExistence type="inferred from homology"/>
<dbReference type="Pfam" id="PF00768">
    <property type="entry name" value="Peptidase_S11"/>
    <property type="match status" value="1"/>
</dbReference>
<keyword evidence="9" id="KW-0133">Cell shape</keyword>
<dbReference type="GO" id="GO:0009252">
    <property type="term" value="P:peptidoglycan biosynthetic process"/>
    <property type="evidence" value="ECO:0007669"/>
    <property type="project" value="UniProtKB-UniPathway"/>
</dbReference>
<evidence type="ECO:0000256" key="6">
    <source>
        <dbReference type="ARBA" id="ARBA00022670"/>
    </source>
</evidence>
<feature type="active site" description="Acyl-ester intermediate" evidence="13">
    <location>
        <position position="64"/>
    </location>
</feature>
<sequence length="420" mass="46389">MLRKWFVWLILTVLVGQAVLPAKAWTAREPLIVGKGAVLINGRTGEIIWSKNPDQKLYPASTTKILTTLLALEKGNLDDIVTVSRRAMQQEGSAIWLQEGEQISLRDLLYAVMLNSANDAAAAVAEHIGGSIENFAQMMNERARQAGAVNSHFANPNGLPNPDHYTTPKDLGLIAYAAMQNPHFREIVASKTFNIKRQDPAALTQLINHNKLLWRYPGANGIKTGYTVAARQCLVASAQRDGEEFIAVVLGSEGRNIWTDCTTLLDYGFNNFKTVLAAKAGEKVGEVPVSEGAKKAVAVLKEDLYVTVPKDQPLPSWGRAAHLLDNVQAPVEKGQKLGEMVLLLGDKPQARAEVVAESGVAKKKWASFVTSTGQVWSEYKWWFFGSGGMVLVGGYLLALARKKRRQQRRFSRYYYDDSEY</sequence>
<dbReference type="SUPFAM" id="SSF56601">
    <property type="entry name" value="beta-lactamase/transpeptidase-like"/>
    <property type="match status" value="1"/>
</dbReference>
<feature type="active site" description="Acyl-ester intermediate" evidence="13">
    <location>
        <position position="61"/>
    </location>
</feature>
<keyword evidence="7" id="KW-0732">Signal</keyword>
<comment type="similarity">
    <text evidence="3 15">Belongs to the peptidase S11 family.</text>
</comment>
<keyword evidence="16" id="KW-1133">Transmembrane helix</keyword>
<dbReference type="Proteomes" id="UP000189933">
    <property type="component" value="Unassembled WGS sequence"/>
</dbReference>
<dbReference type="EC" id="3.4.16.4" evidence="4"/>
<evidence type="ECO:0000256" key="3">
    <source>
        <dbReference type="ARBA" id="ARBA00007164"/>
    </source>
</evidence>
<dbReference type="Gene3D" id="3.40.710.10">
    <property type="entry name" value="DD-peptidase/beta-lactamase superfamily"/>
    <property type="match status" value="1"/>
</dbReference>
<dbReference type="InterPro" id="IPR015956">
    <property type="entry name" value="Peniciliin-bd_prot_C_sf"/>
</dbReference>
<evidence type="ECO:0000313" key="18">
    <source>
        <dbReference type="EMBL" id="SJZ61181.1"/>
    </source>
</evidence>
<keyword evidence="10" id="KW-0573">Peptidoglycan synthesis</keyword>
<evidence type="ECO:0000256" key="5">
    <source>
        <dbReference type="ARBA" id="ARBA00022645"/>
    </source>
</evidence>
<dbReference type="InterPro" id="IPR018044">
    <property type="entry name" value="Peptidase_S11"/>
</dbReference>
<evidence type="ECO:0000256" key="13">
    <source>
        <dbReference type="PIRSR" id="PIRSR618044-1"/>
    </source>
</evidence>
<evidence type="ECO:0000256" key="4">
    <source>
        <dbReference type="ARBA" id="ARBA00012448"/>
    </source>
</evidence>
<dbReference type="GO" id="GO:0006508">
    <property type="term" value="P:proteolysis"/>
    <property type="evidence" value="ECO:0007669"/>
    <property type="project" value="UniProtKB-KW"/>
</dbReference>
<evidence type="ECO:0000259" key="17">
    <source>
        <dbReference type="SMART" id="SM00936"/>
    </source>
</evidence>
<dbReference type="SMART" id="SM00936">
    <property type="entry name" value="PBP5_C"/>
    <property type="match status" value="1"/>
</dbReference>
<keyword evidence="16" id="KW-0812">Transmembrane</keyword>
<evidence type="ECO:0000256" key="14">
    <source>
        <dbReference type="PIRSR" id="PIRSR618044-2"/>
    </source>
</evidence>
<feature type="active site" evidence="13">
    <location>
        <position position="116"/>
    </location>
</feature>
<keyword evidence="8" id="KW-0378">Hydrolase</keyword>
<reference evidence="19" key="1">
    <citation type="submission" date="2017-02" db="EMBL/GenBank/DDBJ databases">
        <authorList>
            <person name="Varghese N."/>
            <person name="Submissions S."/>
        </authorList>
    </citation>
    <scope>NUCLEOTIDE SEQUENCE [LARGE SCALE GENOMIC DNA]</scope>
    <source>
        <strain evidence="19">DSM 16521</strain>
    </source>
</reference>